<protein>
    <recommendedName>
        <fullName evidence="8">Steroid 5-alpha reductase C-terminal domain-containing protein</fullName>
    </recommendedName>
</protein>
<evidence type="ECO:0000256" key="4">
    <source>
        <dbReference type="ARBA" id="ARBA00023136"/>
    </source>
</evidence>
<name>A0A1F6WPW3_9BACT</name>
<organism evidence="6 7">
    <name type="scientific">Candidatus Nomurabacteria bacterium RIFCSPLOWO2_01_FULL_36_10b</name>
    <dbReference type="NCBI Taxonomy" id="1801766"/>
    <lineage>
        <taxon>Bacteria</taxon>
        <taxon>Candidatus Nomuraibacteriota</taxon>
    </lineage>
</organism>
<dbReference type="GO" id="GO:0012505">
    <property type="term" value="C:endomembrane system"/>
    <property type="evidence" value="ECO:0007669"/>
    <property type="project" value="UniProtKB-SubCell"/>
</dbReference>
<evidence type="ECO:0000256" key="1">
    <source>
        <dbReference type="ARBA" id="ARBA00004127"/>
    </source>
</evidence>
<dbReference type="InterPro" id="IPR007318">
    <property type="entry name" value="Phopholipid_MeTrfase"/>
</dbReference>
<evidence type="ECO:0000313" key="6">
    <source>
        <dbReference type="EMBL" id="OGI83886.1"/>
    </source>
</evidence>
<proteinExistence type="predicted"/>
<dbReference type="Proteomes" id="UP000179448">
    <property type="component" value="Unassembled WGS sequence"/>
</dbReference>
<evidence type="ECO:0000256" key="2">
    <source>
        <dbReference type="ARBA" id="ARBA00022692"/>
    </source>
</evidence>
<comment type="subcellular location">
    <subcellularLocation>
        <location evidence="1">Endomembrane system</location>
        <topology evidence="1">Multi-pass membrane protein</topology>
    </subcellularLocation>
</comment>
<gene>
    <name evidence="6" type="ORF">A2997_00505</name>
</gene>
<dbReference type="STRING" id="1801766.A2997_00505"/>
<keyword evidence="2 5" id="KW-0812">Transmembrane</keyword>
<dbReference type="AlphaFoldDB" id="A0A1F6WPW3"/>
<feature type="transmembrane region" description="Helical" evidence="5">
    <location>
        <begin position="39"/>
        <end position="60"/>
    </location>
</feature>
<dbReference type="Pfam" id="PF04191">
    <property type="entry name" value="PEMT"/>
    <property type="match status" value="1"/>
</dbReference>
<keyword evidence="4 5" id="KW-0472">Membrane</keyword>
<evidence type="ECO:0000256" key="3">
    <source>
        <dbReference type="ARBA" id="ARBA00022989"/>
    </source>
</evidence>
<keyword evidence="3 5" id="KW-1133">Transmembrane helix</keyword>
<evidence type="ECO:0000256" key="5">
    <source>
        <dbReference type="SAM" id="Phobius"/>
    </source>
</evidence>
<feature type="transmembrane region" description="Helical" evidence="5">
    <location>
        <begin position="12"/>
        <end position="33"/>
    </location>
</feature>
<reference evidence="6 7" key="1">
    <citation type="journal article" date="2016" name="Nat. Commun.">
        <title>Thousands of microbial genomes shed light on interconnected biogeochemical processes in an aquifer system.</title>
        <authorList>
            <person name="Anantharaman K."/>
            <person name="Brown C.T."/>
            <person name="Hug L.A."/>
            <person name="Sharon I."/>
            <person name="Castelle C.J."/>
            <person name="Probst A.J."/>
            <person name="Thomas B.C."/>
            <person name="Singh A."/>
            <person name="Wilkins M.J."/>
            <person name="Karaoz U."/>
            <person name="Brodie E.L."/>
            <person name="Williams K.H."/>
            <person name="Hubbard S.S."/>
            <person name="Banfield J.F."/>
        </authorList>
    </citation>
    <scope>NUCLEOTIDE SEQUENCE [LARGE SCALE GENOMIC DNA]</scope>
</reference>
<accession>A0A1F6WPW3</accession>
<sequence length="152" mass="17445">MIKYRIAQHVAFSPLLILFFTLLGIIFHFIIPITLTTHTLRAIVAGFIFIAIGQAIFWYSNKYRALAYCKDGVCLQPVGSGPYRYSRHPKYGAYLFMIMGLGVIMNSLILVLVVCATFIFLTLFIIPHLEGLLIREFGDTYIEYKKKVPMWI</sequence>
<dbReference type="EMBL" id="MFUQ01000009">
    <property type="protein sequence ID" value="OGI83886.1"/>
    <property type="molecule type" value="Genomic_DNA"/>
</dbReference>
<evidence type="ECO:0000313" key="7">
    <source>
        <dbReference type="Proteomes" id="UP000179448"/>
    </source>
</evidence>
<comment type="caution">
    <text evidence="6">The sequence shown here is derived from an EMBL/GenBank/DDBJ whole genome shotgun (WGS) entry which is preliminary data.</text>
</comment>
<dbReference type="Gene3D" id="1.20.120.1630">
    <property type="match status" value="1"/>
</dbReference>
<evidence type="ECO:0008006" key="8">
    <source>
        <dbReference type="Google" id="ProtNLM"/>
    </source>
</evidence>
<feature type="transmembrane region" description="Helical" evidence="5">
    <location>
        <begin position="93"/>
        <end position="126"/>
    </location>
</feature>